<feature type="transmembrane region" description="Helical" evidence="8">
    <location>
        <begin position="446"/>
        <end position="469"/>
    </location>
</feature>
<dbReference type="Gene3D" id="1.10.287.1260">
    <property type="match status" value="1"/>
</dbReference>
<dbReference type="PANTHER" id="PTHR30347">
    <property type="entry name" value="POTASSIUM CHANNEL RELATED"/>
    <property type="match status" value="1"/>
</dbReference>
<keyword evidence="3" id="KW-1003">Cell membrane</keyword>
<proteinExistence type="inferred from homology"/>
<evidence type="ECO:0000256" key="6">
    <source>
        <dbReference type="ARBA" id="ARBA00023136"/>
    </source>
</evidence>
<dbReference type="InterPro" id="IPR006685">
    <property type="entry name" value="MscS_channel_2nd"/>
</dbReference>
<evidence type="ECO:0000313" key="12">
    <source>
        <dbReference type="Proteomes" id="UP000002194"/>
    </source>
</evidence>
<feature type="transmembrane region" description="Helical" evidence="8">
    <location>
        <begin position="267"/>
        <end position="286"/>
    </location>
</feature>
<dbReference type="SUPFAM" id="SSF50182">
    <property type="entry name" value="Sm-like ribonucleoproteins"/>
    <property type="match status" value="1"/>
</dbReference>
<feature type="region of interest" description="Disordered" evidence="7">
    <location>
        <begin position="794"/>
        <end position="813"/>
    </location>
</feature>
<dbReference type="PATRIC" id="fig|882.5.peg.1422"/>
<dbReference type="STRING" id="882.DVU_1544"/>
<gene>
    <name evidence="11" type="ordered locus">DVU_1544</name>
</gene>
<reference evidence="11 12" key="1">
    <citation type="journal article" date="2004" name="Nat. Biotechnol.">
        <title>The genome sequence of the anaerobic, sulfate-reducing bacterium Desulfovibrio vulgaris Hildenborough.</title>
        <authorList>
            <person name="Heidelberg J.F."/>
            <person name="Seshadri R."/>
            <person name="Haveman S.A."/>
            <person name="Hemme C.L."/>
            <person name="Paulsen I.T."/>
            <person name="Kolonay J.F."/>
            <person name="Eisen J.A."/>
            <person name="Ward N."/>
            <person name="Methe B."/>
            <person name="Brinkac L.M."/>
            <person name="Daugherty S.C."/>
            <person name="Deboy R.T."/>
            <person name="Dodson R.J."/>
            <person name="Durkin A.S."/>
            <person name="Madupu R."/>
            <person name="Nelson W.C."/>
            <person name="Sullivan S.A."/>
            <person name="Fouts D."/>
            <person name="Haft D.H."/>
            <person name="Selengut J."/>
            <person name="Peterson J.D."/>
            <person name="Davidsen T.M."/>
            <person name="Zafar N."/>
            <person name="Zhou L."/>
            <person name="Radune D."/>
            <person name="Dimitrov G."/>
            <person name="Hance M."/>
            <person name="Tran K."/>
            <person name="Khouri H."/>
            <person name="Gill J."/>
            <person name="Utterback T.R."/>
            <person name="Feldblyum T.V."/>
            <person name="Wall J.D."/>
            <person name="Voordouw G."/>
            <person name="Fraser C.M."/>
        </authorList>
    </citation>
    <scope>NUCLEOTIDE SEQUENCE [LARGE SCALE GENOMIC DNA]</scope>
    <source>
        <strain evidence="12">ATCC 29579 / DSM 644 / NCIMB 8303 / VKM B-1760 / Hildenborough</strain>
    </source>
</reference>
<dbReference type="OrthoDB" id="9799209at2"/>
<keyword evidence="12" id="KW-1185">Reference proteome</keyword>
<organism evidence="11 12">
    <name type="scientific">Nitratidesulfovibrio vulgaris (strain ATCC 29579 / DSM 644 / CCUG 34227 / NCIMB 8303 / VKM B-1760 / Hildenborough)</name>
    <name type="common">Desulfovibrio vulgaris</name>
    <dbReference type="NCBI Taxonomy" id="882"/>
    <lineage>
        <taxon>Bacteria</taxon>
        <taxon>Pseudomonadati</taxon>
        <taxon>Thermodesulfobacteriota</taxon>
        <taxon>Desulfovibrionia</taxon>
        <taxon>Desulfovibrionales</taxon>
        <taxon>Desulfovibrionaceae</taxon>
        <taxon>Nitratidesulfovibrio</taxon>
    </lineage>
</organism>
<feature type="domain" description="Mechanosensitive ion channel MscS" evidence="9">
    <location>
        <begin position="622"/>
        <end position="689"/>
    </location>
</feature>
<feature type="transmembrane region" description="Helical" evidence="8">
    <location>
        <begin position="481"/>
        <end position="511"/>
    </location>
</feature>
<keyword evidence="5 8" id="KW-1133">Transmembrane helix</keyword>
<keyword evidence="4 8" id="KW-0812">Transmembrane</keyword>
<dbReference type="InterPro" id="IPR010920">
    <property type="entry name" value="LSM_dom_sf"/>
</dbReference>
<dbReference type="InterPro" id="IPR023408">
    <property type="entry name" value="MscS_beta-dom_sf"/>
</dbReference>
<dbReference type="SUPFAM" id="SSF82861">
    <property type="entry name" value="Mechanosensitive channel protein MscS (YggB), transmembrane region"/>
    <property type="match status" value="1"/>
</dbReference>
<evidence type="ECO:0000259" key="9">
    <source>
        <dbReference type="Pfam" id="PF00924"/>
    </source>
</evidence>
<feature type="domain" description="Mechanosensitive ion channel MscS C-terminal" evidence="10">
    <location>
        <begin position="698"/>
        <end position="779"/>
    </location>
</feature>
<dbReference type="PANTHER" id="PTHR30347:SF1">
    <property type="entry name" value="MECHANOSENSITIVE CHANNEL MSCK"/>
    <property type="match status" value="1"/>
</dbReference>
<dbReference type="HOGENOM" id="CLU_012552_0_0_7"/>
<dbReference type="Proteomes" id="UP000002194">
    <property type="component" value="Chromosome"/>
</dbReference>
<dbReference type="EMBL" id="AE017285">
    <property type="protein sequence ID" value="AAS96022.1"/>
    <property type="molecule type" value="Genomic_DNA"/>
</dbReference>
<comment type="subcellular location">
    <subcellularLocation>
        <location evidence="1">Cell membrane</location>
        <topology evidence="1">Multi-pass membrane protein</topology>
    </subcellularLocation>
</comment>
<dbReference type="InterPro" id="IPR011066">
    <property type="entry name" value="MscS_channel_C_sf"/>
</dbReference>
<dbReference type="SUPFAM" id="SSF82689">
    <property type="entry name" value="Mechanosensitive channel protein MscS (YggB), C-terminal domain"/>
    <property type="match status" value="1"/>
</dbReference>
<feature type="transmembrane region" description="Helical" evidence="8">
    <location>
        <begin position="582"/>
        <end position="602"/>
    </location>
</feature>
<comment type="similarity">
    <text evidence="2">Belongs to the MscS (TC 1.A.23) family.</text>
</comment>
<dbReference type="eggNOG" id="COG3264">
    <property type="taxonomic scope" value="Bacteria"/>
</dbReference>
<dbReference type="GO" id="GO:0008381">
    <property type="term" value="F:mechanosensitive monoatomic ion channel activity"/>
    <property type="evidence" value="ECO:0007669"/>
    <property type="project" value="UniProtKB-ARBA"/>
</dbReference>
<dbReference type="Gene3D" id="2.30.30.60">
    <property type="match status" value="1"/>
</dbReference>
<dbReference type="EnsemblBacteria" id="AAS96022">
    <property type="protein sequence ID" value="AAS96022"/>
    <property type="gene ID" value="DVU_1544"/>
</dbReference>
<keyword evidence="6 8" id="KW-0472">Membrane</keyword>
<dbReference type="InterPro" id="IPR052702">
    <property type="entry name" value="MscS-like_channel"/>
</dbReference>
<evidence type="ECO:0000256" key="2">
    <source>
        <dbReference type="ARBA" id="ARBA00008017"/>
    </source>
</evidence>
<dbReference type="PaxDb" id="882-DVU_1544"/>
<evidence type="ECO:0000259" key="10">
    <source>
        <dbReference type="Pfam" id="PF21082"/>
    </source>
</evidence>
<dbReference type="InterPro" id="IPR011014">
    <property type="entry name" value="MscS_channel_TM-2"/>
</dbReference>
<dbReference type="Pfam" id="PF21082">
    <property type="entry name" value="MS_channel_3rd"/>
    <property type="match status" value="1"/>
</dbReference>
<evidence type="ECO:0000313" key="11">
    <source>
        <dbReference type="EMBL" id="AAS96022.1"/>
    </source>
</evidence>
<dbReference type="PROSITE" id="PS01246">
    <property type="entry name" value="UPF0003"/>
    <property type="match status" value="1"/>
</dbReference>
<name>Q72BU0_NITV2</name>
<dbReference type="Pfam" id="PF00924">
    <property type="entry name" value="MS_channel_2nd"/>
    <property type="match status" value="1"/>
</dbReference>
<feature type="transmembrane region" description="Helical" evidence="8">
    <location>
        <begin position="539"/>
        <end position="561"/>
    </location>
</feature>
<dbReference type="AlphaFoldDB" id="Q72BU0"/>
<dbReference type="InterPro" id="IPR006686">
    <property type="entry name" value="MscS_channel_CS"/>
</dbReference>
<dbReference type="InterPro" id="IPR049278">
    <property type="entry name" value="MS_channel_C"/>
</dbReference>
<evidence type="ECO:0000256" key="8">
    <source>
        <dbReference type="SAM" id="Phobius"/>
    </source>
</evidence>
<dbReference type="Gene3D" id="3.30.70.100">
    <property type="match status" value="1"/>
</dbReference>
<accession>Q72BU0</accession>
<dbReference type="GO" id="GO:0005886">
    <property type="term" value="C:plasma membrane"/>
    <property type="evidence" value="ECO:0007669"/>
    <property type="project" value="UniProtKB-SubCell"/>
</dbReference>
<feature type="transmembrane region" description="Helical" evidence="8">
    <location>
        <begin position="390"/>
        <end position="406"/>
    </location>
</feature>
<feature type="compositionally biased region" description="Low complexity" evidence="7">
    <location>
        <begin position="798"/>
        <end position="813"/>
    </location>
</feature>
<dbReference type="SMR" id="Q72BU0"/>
<feature type="transmembrane region" description="Helical" evidence="8">
    <location>
        <begin position="307"/>
        <end position="325"/>
    </location>
</feature>
<dbReference type="KEGG" id="dvu:DVU_1544"/>
<evidence type="ECO:0000256" key="3">
    <source>
        <dbReference type="ARBA" id="ARBA00022475"/>
    </source>
</evidence>
<evidence type="ECO:0000256" key="7">
    <source>
        <dbReference type="SAM" id="MobiDB-lite"/>
    </source>
</evidence>
<feature type="transmembrane region" description="Helical" evidence="8">
    <location>
        <begin position="418"/>
        <end position="440"/>
    </location>
</feature>
<evidence type="ECO:0000256" key="1">
    <source>
        <dbReference type="ARBA" id="ARBA00004651"/>
    </source>
</evidence>
<feature type="transmembrane region" description="Helical" evidence="8">
    <location>
        <begin position="608"/>
        <end position="635"/>
    </location>
</feature>
<protein>
    <submittedName>
        <fullName evidence="11">Mechanosensitive ion channel family protein</fullName>
    </submittedName>
</protein>
<evidence type="ECO:0000256" key="4">
    <source>
        <dbReference type="ARBA" id="ARBA00022692"/>
    </source>
</evidence>
<evidence type="ECO:0000256" key="5">
    <source>
        <dbReference type="ARBA" id="ARBA00022989"/>
    </source>
</evidence>
<sequence>MWHKVPMQKHHHSPLRISLASLATLLLLIALLMPGIARADDETQPPAEIPTSDAWGLIWQDRTQELVSLLEESEALRKDLPATARKLDADISGAQREYQRLFALFQASRSLPSELVAINGHLLALERGLQKSLSPLQTIHEGLEAKFGELESAEKELVAQLPRDRSDLAAELTTYLNNLSQGKRKLASLRSRLSGVIEPGKVLLGRIATTRRQIETMLPDLWRRHYLEPSSNLFDVGTWNGLQMSVETFIQNAPLRLATEMPTTPKVWIGCALRFLFIFVPVLIFGRMLARRETLRQALPDNRWKRLTNRSMVWIGIGLALHFASWNSGEVFRAIVVPANIFLIWGQLTLAWELRALHRPGSPRRSPFQPLFAPVLASLLLLFLNPPLVLLGPVWSLVLLIALWHSRKRQRHGTIPPLEANMVLIEPFMLWLSLLVTLFGWGRLAILLYMAYLAIAVSLQLGLALMRLLDDASARLPREGASAILGGVILGIAAPLVLLLVAGALVLWVIAYPGGSYILRHAIEFNFKVGEVSFDGLRILFILTAFYVTRSLVAVGSTFLVRLPQRMHRFDRSMVQPMQTAFTYLLWALFGLYVLNALGVSLTNLAVIAGGLSVGIGFGLQTIVNNFISGLILIFGRTLQEGDIIDLGGTMGTVRKVSIRATTVETFDNAVIFVPNADLVSNRLTNWTRNSLTIRRDVAVGVAYGSDVELVTRLLLEVAKAHKRVLHHPGPVVLFDNFGPSSLDFILRVWVDDIAVGVSTASDLRVEIDRVFRENNVEISFPQLDLHVRSAEGLQPLTPGATTPTAPSASGEA</sequence>